<evidence type="ECO:0000313" key="3">
    <source>
        <dbReference type="Proteomes" id="UP000094329"/>
    </source>
</evidence>
<dbReference type="RefSeq" id="WP_069312665.1">
    <property type="nucleotide sequence ID" value="NZ_MDTU01000001.1"/>
</dbReference>
<dbReference type="Pfam" id="PF09933">
    <property type="entry name" value="DUF2165"/>
    <property type="match status" value="1"/>
</dbReference>
<dbReference type="Proteomes" id="UP000094329">
    <property type="component" value="Unassembled WGS sequence"/>
</dbReference>
<reference evidence="2 3" key="1">
    <citation type="submission" date="2016-08" db="EMBL/GenBank/DDBJ databases">
        <title>Draft genome sequence of Candidatus Piscirickettsia litoralis, from seawater.</title>
        <authorList>
            <person name="Wan X."/>
            <person name="Lee A.J."/>
            <person name="Hou S."/>
            <person name="Donachie S.P."/>
        </authorList>
    </citation>
    <scope>NUCLEOTIDE SEQUENCE [LARGE SCALE GENOMIC DNA]</scope>
    <source>
        <strain evidence="2 3">Y2</strain>
    </source>
</reference>
<feature type="transmembrane region" description="Helical" evidence="1">
    <location>
        <begin position="151"/>
        <end position="167"/>
    </location>
</feature>
<keyword evidence="1" id="KW-0472">Membrane</keyword>
<accession>A0ABX3A213</accession>
<evidence type="ECO:0000256" key="1">
    <source>
        <dbReference type="SAM" id="Phobius"/>
    </source>
</evidence>
<proteinExistence type="predicted"/>
<dbReference type="EMBL" id="MDTU01000001">
    <property type="protein sequence ID" value="ODN42868.1"/>
    <property type="molecule type" value="Genomic_DNA"/>
</dbReference>
<keyword evidence="1" id="KW-0812">Transmembrane</keyword>
<feature type="transmembrane region" description="Helical" evidence="1">
    <location>
        <begin position="12"/>
        <end position="31"/>
    </location>
</feature>
<evidence type="ECO:0000313" key="2">
    <source>
        <dbReference type="EMBL" id="ODN42868.1"/>
    </source>
</evidence>
<feature type="transmembrane region" description="Helical" evidence="1">
    <location>
        <begin position="114"/>
        <end position="139"/>
    </location>
</feature>
<dbReference type="InterPro" id="IPR018681">
    <property type="entry name" value="DUF2165_transmembrane"/>
</dbReference>
<keyword evidence="3" id="KW-1185">Reference proteome</keyword>
<protein>
    <recommendedName>
        <fullName evidence="4">DUF2165 domain-containing protein</fullName>
    </recommendedName>
</protein>
<comment type="caution">
    <text evidence="2">The sequence shown here is derived from an EMBL/GenBank/DDBJ whole genome shotgun (WGS) entry which is preliminary data.</text>
</comment>
<evidence type="ECO:0008006" key="4">
    <source>
        <dbReference type="Google" id="ProtNLM"/>
    </source>
</evidence>
<name>A0ABX3A213_9GAMM</name>
<gene>
    <name evidence="2" type="ORF">BGC07_07950</name>
</gene>
<keyword evidence="1" id="KW-1133">Transmembrane helix</keyword>
<sequence>MIYKVSFVSAQRAVKSFLALAIGCFGLIVAIDNIVDFQSNYTFVKHVLSMDSMQPFFHGTHLLSRAITNTTLQLLCYYFIIFGELLFGLLSFISGLLMLFKINAEQTIFNQSKVLFIIGVFVGLLIWYFGFCVIGGEYFSMWANQWNGQDKAYTFVTFLLIALLYITRPEKHD</sequence>
<organism evidence="2 3">
    <name type="scientific">Piscirickettsia litoralis</name>
    <dbReference type="NCBI Taxonomy" id="1891921"/>
    <lineage>
        <taxon>Bacteria</taxon>
        <taxon>Pseudomonadati</taxon>
        <taxon>Pseudomonadota</taxon>
        <taxon>Gammaproteobacteria</taxon>
        <taxon>Thiotrichales</taxon>
        <taxon>Piscirickettsiaceae</taxon>
        <taxon>Piscirickettsia</taxon>
    </lineage>
</organism>
<feature type="transmembrane region" description="Helical" evidence="1">
    <location>
        <begin position="77"/>
        <end position="102"/>
    </location>
</feature>